<keyword evidence="3" id="KW-1185">Reference proteome</keyword>
<protein>
    <submittedName>
        <fullName evidence="2">Sodium:proton symporter</fullName>
    </submittedName>
</protein>
<feature type="transmembrane region" description="Helical" evidence="1">
    <location>
        <begin position="231"/>
        <end position="254"/>
    </location>
</feature>
<feature type="transmembrane region" description="Helical" evidence="1">
    <location>
        <begin position="104"/>
        <end position="125"/>
    </location>
</feature>
<feature type="transmembrane region" description="Helical" evidence="1">
    <location>
        <begin position="172"/>
        <end position="192"/>
    </location>
</feature>
<gene>
    <name evidence="2" type="ORF">ACFSC7_14345</name>
</gene>
<dbReference type="Proteomes" id="UP001597327">
    <property type="component" value="Unassembled WGS sequence"/>
</dbReference>
<comment type="caution">
    <text evidence="2">The sequence shown here is derived from an EMBL/GenBank/DDBJ whole genome shotgun (WGS) entry which is preliminary data.</text>
</comment>
<organism evidence="2 3">
    <name type="scientific">Roseibium aestuarii</name>
    <dbReference type="NCBI Taxonomy" id="2600299"/>
    <lineage>
        <taxon>Bacteria</taxon>
        <taxon>Pseudomonadati</taxon>
        <taxon>Pseudomonadota</taxon>
        <taxon>Alphaproteobacteria</taxon>
        <taxon>Hyphomicrobiales</taxon>
        <taxon>Stappiaceae</taxon>
        <taxon>Roseibium</taxon>
    </lineage>
</organism>
<feature type="transmembrane region" description="Helical" evidence="1">
    <location>
        <begin position="71"/>
        <end position="92"/>
    </location>
</feature>
<feature type="transmembrane region" description="Helical" evidence="1">
    <location>
        <begin position="20"/>
        <end position="36"/>
    </location>
</feature>
<name>A0ABW4JYA8_9HYPH</name>
<keyword evidence="1" id="KW-1133">Transmembrane helix</keyword>
<keyword evidence="1" id="KW-0472">Membrane</keyword>
<keyword evidence="1" id="KW-0812">Transmembrane</keyword>
<evidence type="ECO:0000313" key="2">
    <source>
        <dbReference type="EMBL" id="MFD1696704.1"/>
    </source>
</evidence>
<evidence type="ECO:0000313" key="3">
    <source>
        <dbReference type="Proteomes" id="UP001597327"/>
    </source>
</evidence>
<reference evidence="3" key="1">
    <citation type="journal article" date="2019" name="Int. J. Syst. Evol. Microbiol.">
        <title>The Global Catalogue of Microorganisms (GCM) 10K type strain sequencing project: providing services to taxonomists for standard genome sequencing and annotation.</title>
        <authorList>
            <consortium name="The Broad Institute Genomics Platform"/>
            <consortium name="The Broad Institute Genome Sequencing Center for Infectious Disease"/>
            <person name="Wu L."/>
            <person name="Ma J."/>
        </authorList>
    </citation>
    <scope>NUCLEOTIDE SEQUENCE [LARGE SCALE GENOMIC DNA]</scope>
    <source>
        <strain evidence="3">JCM 3369</strain>
    </source>
</reference>
<sequence length="317" mass="33379">MSALSLPLHLLEFLGRRAPIALWVSLALGMAFPGLSEFVRPLLGPLVFVLLSLAFLRVEPAPVRARLRRPLPVLTGTLWLLLVIPALAAATLMALPEGSVTPDIALIVFLACAGPPVMSAPGFIAMMGLDGAFALTLLVCAMALTPITAPVFADLMTGGALHLAPLDLALRLAAYLLGSLVLARLARAALGAERIRAGRSKIDGLNVVLLFLFALAAMDGVAASFLDRPLLTLAITVMTFVVAALQLAVTYGLFRHLGAADAFALAHSTGSRNMGLMVAALGSHIPELVWLWFALGQLPIYMLPLLLKPIARRLPAG</sequence>
<evidence type="ECO:0000256" key="1">
    <source>
        <dbReference type="SAM" id="Phobius"/>
    </source>
</evidence>
<dbReference type="InterPro" id="IPR038770">
    <property type="entry name" value="Na+/solute_symporter_sf"/>
</dbReference>
<feature type="transmembrane region" description="Helical" evidence="1">
    <location>
        <begin position="132"/>
        <end position="152"/>
    </location>
</feature>
<accession>A0ABW4JYA8</accession>
<dbReference type="EMBL" id="JBHUFA010000004">
    <property type="protein sequence ID" value="MFD1696704.1"/>
    <property type="molecule type" value="Genomic_DNA"/>
</dbReference>
<dbReference type="Gene3D" id="1.20.1530.20">
    <property type="match status" value="1"/>
</dbReference>
<feature type="transmembrane region" description="Helical" evidence="1">
    <location>
        <begin position="42"/>
        <end position="59"/>
    </location>
</feature>
<dbReference type="RefSeq" id="WP_149892450.1">
    <property type="nucleotide sequence ID" value="NZ_JBHUFA010000004.1"/>
</dbReference>
<proteinExistence type="predicted"/>
<feature type="transmembrane region" description="Helical" evidence="1">
    <location>
        <begin position="204"/>
        <end position="225"/>
    </location>
</feature>
<feature type="transmembrane region" description="Helical" evidence="1">
    <location>
        <begin position="275"/>
        <end position="295"/>
    </location>
</feature>